<protein>
    <recommendedName>
        <fullName evidence="3">Ribulokinase</fullName>
    </recommendedName>
</protein>
<dbReference type="EMBL" id="JAVRHK010000023">
    <property type="protein sequence ID" value="MDT0678505.1"/>
    <property type="molecule type" value="Genomic_DNA"/>
</dbReference>
<evidence type="ECO:0000313" key="2">
    <source>
        <dbReference type="Proteomes" id="UP001262582"/>
    </source>
</evidence>
<gene>
    <name evidence="1" type="ORF">RM539_18140</name>
</gene>
<dbReference type="Gene3D" id="3.30.420.40">
    <property type="match status" value="1"/>
</dbReference>
<accession>A0ABU3DAD7</accession>
<dbReference type="InterPro" id="IPR043129">
    <property type="entry name" value="ATPase_NBD"/>
</dbReference>
<evidence type="ECO:0000313" key="1">
    <source>
        <dbReference type="EMBL" id="MDT0678505.1"/>
    </source>
</evidence>
<dbReference type="SUPFAM" id="SSF53067">
    <property type="entry name" value="Actin-like ATPase domain"/>
    <property type="match status" value="1"/>
</dbReference>
<proteinExistence type="predicted"/>
<dbReference type="RefSeq" id="WP_311504839.1">
    <property type="nucleotide sequence ID" value="NZ_JAVRHK010000023.1"/>
</dbReference>
<dbReference type="Proteomes" id="UP001262582">
    <property type="component" value="Unassembled WGS sequence"/>
</dbReference>
<organism evidence="1 2">
    <name type="scientific">Autumnicola musiva</name>
    <dbReference type="NCBI Taxonomy" id="3075589"/>
    <lineage>
        <taxon>Bacteria</taxon>
        <taxon>Pseudomonadati</taxon>
        <taxon>Bacteroidota</taxon>
        <taxon>Flavobacteriia</taxon>
        <taxon>Flavobacteriales</taxon>
        <taxon>Flavobacteriaceae</taxon>
        <taxon>Autumnicola</taxon>
    </lineage>
</organism>
<evidence type="ECO:0008006" key="3">
    <source>
        <dbReference type="Google" id="ProtNLM"/>
    </source>
</evidence>
<keyword evidence="2" id="KW-1185">Reference proteome</keyword>
<sequence>MSIKRKYVIGVDFGTSSVRAILTDVHTGKEKAASECFYPKWKESRFCDASKNQFRQHPLDHIYRMPKNAQI</sequence>
<name>A0ABU3DAD7_9FLAO</name>
<comment type="caution">
    <text evidence="1">The sequence shown here is derived from an EMBL/GenBank/DDBJ whole genome shotgun (WGS) entry which is preliminary data.</text>
</comment>
<reference evidence="1 2" key="1">
    <citation type="submission" date="2023-09" db="EMBL/GenBank/DDBJ databases">
        <authorList>
            <person name="Rey-Velasco X."/>
        </authorList>
    </citation>
    <scope>NUCLEOTIDE SEQUENCE [LARGE SCALE GENOMIC DNA]</scope>
    <source>
        <strain evidence="1 2">F117</strain>
    </source>
</reference>